<name>A0A2Z6RFD7_9GLOM</name>
<reference evidence="3" key="2">
    <citation type="submission" date="2019-10" db="EMBL/GenBank/DDBJ databases">
        <title>Conservation and host-specific expression of non-tandemly repeated heterogenous ribosome RNA gene in arbuscular mycorrhizal fungi.</title>
        <authorList>
            <person name="Maeda T."/>
            <person name="Kobayashi Y."/>
            <person name="Nakagawa T."/>
            <person name="Ezawa T."/>
            <person name="Yamaguchi K."/>
            <person name="Bino T."/>
            <person name="Nishimoto Y."/>
            <person name="Shigenobu S."/>
            <person name="Kawaguchi M."/>
        </authorList>
    </citation>
    <scope>NUCLEOTIDE SEQUENCE</scope>
    <source>
        <strain evidence="3">HR1</strain>
    </source>
</reference>
<evidence type="ECO:0000313" key="3">
    <source>
        <dbReference type="EMBL" id="GES99574.1"/>
    </source>
</evidence>
<feature type="transmembrane region" description="Helical" evidence="1">
    <location>
        <begin position="12"/>
        <end position="32"/>
    </location>
</feature>
<dbReference type="AlphaFoldDB" id="A0A2Z6RFD7"/>
<keyword evidence="4" id="KW-1185">Reference proteome</keyword>
<keyword evidence="1" id="KW-0472">Membrane</keyword>
<reference evidence="2 4" key="1">
    <citation type="submission" date="2017-11" db="EMBL/GenBank/DDBJ databases">
        <title>The genome of Rhizophagus clarus HR1 reveals common genetic basis of auxotrophy among arbuscular mycorrhizal fungi.</title>
        <authorList>
            <person name="Kobayashi Y."/>
        </authorList>
    </citation>
    <scope>NUCLEOTIDE SEQUENCE [LARGE SCALE GENOMIC DNA]</scope>
    <source>
        <strain evidence="2 4">HR1</strain>
    </source>
</reference>
<dbReference type="Proteomes" id="UP000615446">
    <property type="component" value="Unassembled WGS sequence"/>
</dbReference>
<dbReference type="EMBL" id="BLAL01000281">
    <property type="protein sequence ID" value="GES99574.1"/>
    <property type="molecule type" value="Genomic_DNA"/>
</dbReference>
<dbReference type="Proteomes" id="UP000247702">
    <property type="component" value="Unassembled WGS sequence"/>
</dbReference>
<dbReference type="EMBL" id="BEXD01003246">
    <property type="protein sequence ID" value="GBC00641.1"/>
    <property type="molecule type" value="Genomic_DNA"/>
</dbReference>
<proteinExistence type="predicted"/>
<evidence type="ECO:0000313" key="4">
    <source>
        <dbReference type="Proteomes" id="UP000247702"/>
    </source>
</evidence>
<protein>
    <submittedName>
        <fullName evidence="2">Uncharacterized protein</fullName>
    </submittedName>
</protein>
<gene>
    <name evidence="3" type="ORF">RCL2_002606700</name>
    <name evidence="2" type="ORF">RclHR1_03920010</name>
</gene>
<keyword evidence="1" id="KW-1133">Transmembrane helix</keyword>
<evidence type="ECO:0000313" key="2">
    <source>
        <dbReference type="EMBL" id="GBC00641.1"/>
    </source>
</evidence>
<accession>A0A2Z6RFD7</accession>
<keyword evidence="1" id="KW-0812">Transmembrane</keyword>
<comment type="caution">
    <text evidence="2">The sequence shown here is derived from an EMBL/GenBank/DDBJ whole genome shotgun (WGS) entry which is preliminary data.</text>
</comment>
<organism evidence="2 4">
    <name type="scientific">Rhizophagus clarus</name>
    <dbReference type="NCBI Taxonomy" id="94130"/>
    <lineage>
        <taxon>Eukaryota</taxon>
        <taxon>Fungi</taxon>
        <taxon>Fungi incertae sedis</taxon>
        <taxon>Mucoromycota</taxon>
        <taxon>Glomeromycotina</taxon>
        <taxon>Glomeromycetes</taxon>
        <taxon>Glomerales</taxon>
        <taxon>Glomeraceae</taxon>
        <taxon>Rhizophagus</taxon>
    </lineage>
</organism>
<evidence type="ECO:0000256" key="1">
    <source>
        <dbReference type="SAM" id="Phobius"/>
    </source>
</evidence>
<sequence>MTFHQTSISINKLLRFIGTIIISILIICLFINDISNNFNNNRISKIEVISLPGDQKKIDVGYGDDYWILTENNELYYKSMMLRKFIHKRSGVLDFAVGLDGTVAYIDIYTNEVYVRNMNVDWWYRIDDGNHAHQTISVCDYKTIFTTNDKLDCIKGVYDYKKDDKLDIYNWEYVDFYYTYYQVSCAFHDHSIWIRGNEEHAYLYINNYTHIPRSEIALKQIKALSEQHVIGVDYYNNLWERIRGTWIWVKNNVKSASINYNGDIFYIDSTNDSIYKLSKN</sequence>
<dbReference type="OrthoDB" id="2316667at2759"/>